<dbReference type="AlphaFoldDB" id="A0A6I7HS35"/>
<dbReference type="InterPro" id="IPR039298">
    <property type="entry name" value="ACOT13"/>
</dbReference>
<dbReference type="PANTHER" id="PTHR21660">
    <property type="entry name" value="THIOESTERASE SUPERFAMILY MEMBER-RELATED"/>
    <property type="match status" value="1"/>
</dbReference>
<proteinExistence type="inferred from homology"/>
<dbReference type="NCBIfam" id="TIGR00369">
    <property type="entry name" value="unchar_dom_1"/>
    <property type="match status" value="1"/>
</dbReference>
<feature type="compositionally biased region" description="Basic and acidic residues" evidence="3">
    <location>
        <begin position="149"/>
        <end position="158"/>
    </location>
</feature>
<reference evidence="5 6" key="1">
    <citation type="submission" date="2018-07" db="EMBL/GenBank/DDBJ databases">
        <title>Genomic Encyclopedia of Type Strains, Phase IV (KMG-IV): sequencing the most valuable type-strain genomes for metagenomic binning, comparative biology and taxonomic classification.</title>
        <authorList>
            <person name="Goeker M."/>
        </authorList>
    </citation>
    <scope>NUCLEOTIDE SEQUENCE [LARGE SCALE GENOMIC DNA]</scope>
    <source>
        <strain evidence="5 6">DSM 25528</strain>
    </source>
</reference>
<evidence type="ECO:0000313" key="5">
    <source>
        <dbReference type="EMBL" id="RCW27769.1"/>
    </source>
</evidence>
<feature type="domain" description="Thioesterase" evidence="4">
    <location>
        <begin position="52"/>
        <end position="127"/>
    </location>
</feature>
<dbReference type="RefSeq" id="WP_114362099.1">
    <property type="nucleotide sequence ID" value="NZ_QPIX01000002.1"/>
</dbReference>
<dbReference type="InterPro" id="IPR029069">
    <property type="entry name" value="HotDog_dom_sf"/>
</dbReference>
<dbReference type="InterPro" id="IPR006683">
    <property type="entry name" value="Thioestr_dom"/>
</dbReference>
<dbReference type="Proteomes" id="UP000252582">
    <property type="component" value="Unassembled WGS sequence"/>
</dbReference>
<protein>
    <submittedName>
        <fullName evidence="5">Uncharacterized protein (TIGR00369 family)</fullName>
    </submittedName>
</protein>
<sequence>MQPVMTVEEISAFLETDFPQIHTDGRVFTVTAIAPGSATMRFDPTDRHLRPGGTVSGPSMFALADVAAYVAILAHIGPAALAVTTSLNINFLRLPKPEPITCDCRILKLGKRLAVVDALLHQGDPETLIAQATATYSIPPRETSTPHSTGDRPHNGAK</sequence>
<keyword evidence="6" id="KW-1185">Reference proteome</keyword>
<keyword evidence="2" id="KW-0378">Hydrolase</keyword>
<dbReference type="InterPro" id="IPR003736">
    <property type="entry name" value="PAAI_dom"/>
</dbReference>
<evidence type="ECO:0000313" key="6">
    <source>
        <dbReference type="Proteomes" id="UP000252582"/>
    </source>
</evidence>
<comment type="similarity">
    <text evidence="1">Belongs to the thioesterase PaaI family.</text>
</comment>
<name>A0A6I7HS35_9HYPH</name>
<evidence type="ECO:0000259" key="4">
    <source>
        <dbReference type="Pfam" id="PF03061"/>
    </source>
</evidence>
<dbReference type="PANTHER" id="PTHR21660:SF1">
    <property type="entry name" value="ACYL-COENZYME A THIOESTERASE 13"/>
    <property type="match status" value="1"/>
</dbReference>
<dbReference type="GO" id="GO:0047617">
    <property type="term" value="F:fatty acyl-CoA hydrolase activity"/>
    <property type="evidence" value="ECO:0007669"/>
    <property type="project" value="InterPro"/>
</dbReference>
<dbReference type="Pfam" id="PF03061">
    <property type="entry name" value="4HBT"/>
    <property type="match status" value="1"/>
</dbReference>
<dbReference type="CDD" id="cd03443">
    <property type="entry name" value="PaaI_thioesterase"/>
    <property type="match status" value="1"/>
</dbReference>
<evidence type="ECO:0000256" key="1">
    <source>
        <dbReference type="ARBA" id="ARBA00008324"/>
    </source>
</evidence>
<comment type="caution">
    <text evidence="5">The sequence shown here is derived from an EMBL/GenBank/DDBJ whole genome shotgun (WGS) entry which is preliminary data.</text>
</comment>
<dbReference type="SUPFAM" id="SSF54637">
    <property type="entry name" value="Thioesterase/thiol ester dehydrase-isomerase"/>
    <property type="match status" value="1"/>
</dbReference>
<evidence type="ECO:0000256" key="3">
    <source>
        <dbReference type="SAM" id="MobiDB-lite"/>
    </source>
</evidence>
<feature type="region of interest" description="Disordered" evidence="3">
    <location>
        <begin position="135"/>
        <end position="158"/>
    </location>
</feature>
<dbReference type="EMBL" id="QPIX01000002">
    <property type="protein sequence ID" value="RCW27769.1"/>
    <property type="molecule type" value="Genomic_DNA"/>
</dbReference>
<feature type="compositionally biased region" description="Polar residues" evidence="3">
    <location>
        <begin position="135"/>
        <end position="148"/>
    </location>
</feature>
<accession>A0A6I7HS35</accession>
<evidence type="ECO:0000256" key="2">
    <source>
        <dbReference type="ARBA" id="ARBA00022801"/>
    </source>
</evidence>
<gene>
    <name evidence="5" type="ORF">DFR48_102254</name>
</gene>
<dbReference type="Gene3D" id="3.10.129.10">
    <property type="entry name" value="Hotdog Thioesterase"/>
    <property type="match status" value="1"/>
</dbReference>
<organism evidence="5 6">
    <name type="scientific">Ciceribacter lividus</name>
    <dbReference type="NCBI Taxonomy" id="1197950"/>
    <lineage>
        <taxon>Bacteria</taxon>
        <taxon>Pseudomonadati</taxon>
        <taxon>Pseudomonadota</taxon>
        <taxon>Alphaproteobacteria</taxon>
        <taxon>Hyphomicrobiales</taxon>
        <taxon>Rhizobiaceae</taxon>
        <taxon>Ciceribacter</taxon>
    </lineage>
</organism>